<name>A0ABU9J3D1_9GAMM</name>
<dbReference type="InterPro" id="IPR036147">
    <property type="entry name" value="Anti-sigma_E_RseA_N_sf"/>
</dbReference>
<dbReference type="InterPro" id="IPR052383">
    <property type="entry name" value="Anti-sigma-E_RseA-like"/>
</dbReference>
<dbReference type="Proteomes" id="UP001459204">
    <property type="component" value="Unassembled WGS sequence"/>
</dbReference>
<dbReference type="CDD" id="cd16328">
    <property type="entry name" value="RseA_N"/>
    <property type="match status" value="1"/>
</dbReference>
<proteinExistence type="predicted"/>
<evidence type="ECO:0000256" key="2">
    <source>
        <dbReference type="SAM" id="Phobius"/>
    </source>
</evidence>
<dbReference type="PANTHER" id="PTHR38104:SF1">
    <property type="entry name" value="ANTI-SIGMA-E FACTOR RSEA"/>
    <property type="match status" value="1"/>
</dbReference>
<reference evidence="4 5" key="1">
    <citation type="submission" date="2024-04" db="EMBL/GenBank/DDBJ databases">
        <title>Draft genome sequence of Pseudoxanthomonas putridarboris WD12.</title>
        <authorList>
            <person name="Oh J."/>
        </authorList>
    </citation>
    <scope>NUCLEOTIDE SEQUENCE [LARGE SCALE GENOMIC DNA]</scope>
    <source>
        <strain evidence="4 5">WD12</strain>
    </source>
</reference>
<dbReference type="SUPFAM" id="SSF89069">
    <property type="entry name" value="N-terminal, cytoplasmic domain of anti-sigmaE factor RseA"/>
    <property type="match status" value="1"/>
</dbReference>
<keyword evidence="2" id="KW-1133">Transmembrane helix</keyword>
<sequence length="292" mass="30615">MTARNDSFATDKLDLHYRQQLSALMDGGLAADEARFLMRRLQHDRELTGCWERWQLCGDVLRGQATAPAPAGFAERVARIVALEAPLAGEPASSEARRNRTLLTRWGGGALAASVALVALFMARQQAPQDAPAEGPMVASQQATASPAPASPDIPAPEPAAPDAEAYAAVAAVAVASVPRRQDNAARRSATRNQQAARAAARVAQAEAPPVRALAASPATALAPPPLAVPANPFSSPRETVPQARPWPRSTLSGYPSAGGLTTGYANDSAERTFYPFEPRLPATPPVAPPQD</sequence>
<organism evidence="4 5">
    <name type="scientific">Pseudoxanthomonas putridarboris</name>
    <dbReference type="NCBI Taxonomy" id="752605"/>
    <lineage>
        <taxon>Bacteria</taxon>
        <taxon>Pseudomonadati</taxon>
        <taxon>Pseudomonadota</taxon>
        <taxon>Gammaproteobacteria</taxon>
        <taxon>Lysobacterales</taxon>
        <taxon>Lysobacteraceae</taxon>
        <taxon>Pseudoxanthomonas</taxon>
    </lineage>
</organism>
<evidence type="ECO:0000313" key="5">
    <source>
        <dbReference type="Proteomes" id="UP001459204"/>
    </source>
</evidence>
<dbReference type="EMBL" id="JBBWWT010000004">
    <property type="protein sequence ID" value="MEL1264886.1"/>
    <property type="molecule type" value="Genomic_DNA"/>
</dbReference>
<keyword evidence="2" id="KW-0472">Membrane</keyword>
<keyword evidence="2" id="KW-0812">Transmembrane</keyword>
<dbReference type="PANTHER" id="PTHR38104">
    <property type="match status" value="1"/>
</dbReference>
<dbReference type="InterPro" id="IPR005572">
    <property type="entry name" value="Anti-sigma_E_RseA_N"/>
</dbReference>
<feature type="domain" description="Anti sigma-E protein RseA N-terminal" evidence="3">
    <location>
        <begin position="19"/>
        <end position="84"/>
    </location>
</feature>
<feature type="compositionally biased region" description="Pro residues" evidence="1">
    <location>
        <begin position="149"/>
        <end position="160"/>
    </location>
</feature>
<feature type="compositionally biased region" description="Low complexity" evidence="1">
    <location>
        <begin position="187"/>
        <end position="208"/>
    </location>
</feature>
<feature type="compositionally biased region" description="Pro residues" evidence="1">
    <location>
        <begin position="282"/>
        <end position="292"/>
    </location>
</feature>
<evidence type="ECO:0000259" key="3">
    <source>
        <dbReference type="Pfam" id="PF03872"/>
    </source>
</evidence>
<dbReference type="Gene3D" id="1.10.10.880">
    <property type="entry name" value="Anti sigma-E protein RseA, N-terminal domain"/>
    <property type="match status" value="1"/>
</dbReference>
<feature type="region of interest" description="Disordered" evidence="1">
    <location>
        <begin position="179"/>
        <end position="208"/>
    </location>
</feature>
<comment type="caution">
    <text evidence="4">The sequence shown here is derived from an EMBL/GenBank/DDBJ whole genome shotgun (WGS) entry which is preliminary data.</text>
</comment>
<evidence type="ECO:0000256" key="1">
    <source>
        <dbReference type="SAM" id="MobiDB-lite"/>
    </source>
</evidence>
<keyword evidence="5" id="KW-1185">Reference proteome</keyword>
<feature type="compositionally biased region" description="Low complexity" evidence="1">
    <location>
        <begin position="138"/>
        <end position="148"/>
    </location>
</feature>
<accession>A0ABU9J3D1</accession>
<gene>
    <name evidence="4" type="ORF">AAD027_10970</name>
</gene>
<feature type="transmembrane region" description="Helical" evidence="2">
    <location>
        <begin position="103"/>
        <end position="123"/>
    </location>
</feature>
<feature type="region of interest" description="Disordered" evidence="1">
    <location>
        <begin position="230"/>
        <end position="292"/>
    </location>
</feature>
<evidence type="ECO:0000313" key="4">
    <source>
        <dbReference type="EMBL" id="MEL1264886.1"/>
    </source>
</evidence>
<feature type="region of interest" description="Disordered" evidence="1">
    <location>
        <begin position="131"/>
        <end position="162"/>
    </location>
</feature>
<protein>
    <submittedName>
        <fullName evidence="4">RseA family anti-sigma factor</fullName>
    </submittedName>
</protein>
<dbReference type="RefSeq" id="WP_341726068.1">
    <property type="nucleotide sequence ID" value="NZ_JBBWWT010000004.1"/>
</dbReference>
<dbReference type="Pfam" id="PF03872">
    <property type="entry name" value="RseA_N"/>
    <property type="match status" value="1"/>
</dbReference>